<proteinExistence type="predicted"/>
<accession>A0AA39TUD5</accession>
<gene>
    <name evidence="2" type="ORF">EV420DRAFT_1500637</name>
</gene>
<evidence type="ECO:0008006" key="4">
    <source>
        <dbReference type="Google" id="ProtNLM"/>
    </source>
</evidence>
<dbReference type="GeneID" id="85354573"/>
<name>A0AA39TUD5_ARMTA</name>
<keyword evidence="3" id="KW-1185">Reference proteome</keyword>
<feature type="signal peptide" evidence="1">
    <location>
        <begin position="1"/>
        <end position="17"/>
    </location>
</feature>
<dbReference type="EMBL" id="JAUEPS010000001">
    <property type="protein sequence ID" value="KAK0470427.1"/>
    <property type="molecule type" value="Genomic_DNA"/>
</dbReference>
<evidence type="ECO:0000313" key="2">
    <source>
        <dbReference type="EMBL" id="KAK0470427.1"/>
    </source>
</evidence>
<dbReference type="RefSeq" id="XP_060340220.1">
    <property type="nucleotide sequence ID" value="XM_060471025.1"/>
</dbReference>
<protein>
    <recommendedName>
        <fullName evidence="4">Secreted protein</fullName>
    </recommendedName>
</protein>
<feature type="chain" id="PRO_5041429469" description="Secreted protein" evidence="1">
    <location>
        <begin position="18"/>
        <end position="132"/>
    </location>
</feature>
<dbReference type="AlphaFoldDB" id="A0AA39TUD5"/>
<reference evidence="2" key="1">
    <citation type="submission" date="2023-06" db="EMBL/GenBank/DDBJ databases">
        <authorList>
            <consortium name="Lawrence Berkeley National Laboratory"/>
            <person name="Ahrendt S."/>
            <person name="Sahu N."/>
            <person name="Indic B."/>
            <person name="Wong-Bajracharya J."/>
            <person name="Merenyi Z."/>
            <person name="Ke H.-M."/>
            <person name="Monk M."/>
            <person name="Kocsube S."/>
            <person name="Drula E."/>
            <person name="Lipzen A."/>
            <person name="Balint B."/>
            <person name="Henrissat B."/>
            <person name="Andreopoulos B."/>
            <person name="Martin F.M."/>
            <person name="Harder C.B."/>
            <person name="Rigling D."/>
            <person name="Ford K.L."/>
            <person name="Foster G.D."/>
            <person name="Pangilinan J."/>
            <person name="Papanicolaou A."/>
            <person name="Barry K."/>
            <person name="LaButti K."/>
            <person name="Viragh M."/>
            <person name="Koriabine M."/>
            <person name="Yan M."/>
            <person name="Riley R."/>
            <person name="Champramary S."/>
            <person name="Plett K.L."/>
            <person name="Tsai I.J."/>
            <person name="Slot J."/>
            <person name="Sipos G."/>
            <person name="Plett J."/>
            <person name="Nagy L.G."/>
            <person name="Grigoriev I.V."/>
        </authorList>
    </citation>
    <scope>NUCLEOTIDE SEQUENCE</scope>
    <source>
        <strain evidence="2">CCBAS 213</strain>
    </source>
</reference>
<evidence type="ECO:0000313" key="3">
    <source>
        <dbReference type="Proteomes" id="UP001175211"/>
    </source>
</evidence>
<sequence length="132" mass="15582">MSIRVFFSLFFFRIFVAEHDNSPRAAISGTCIPSSRKNEYIGVGSHPRAFRVHVRFRYRRKRRAEMAILSRRRSVIRYCKECYEQEPHRKRHVFSCQKTDGSGKIRCYGEYILSDRSFALISHYGLQQVTAP</sequence>
<organism evidence="2 3">
    <name type="scientific">Armillaria tabescens</name>
    <name type="common">Ringless honey mushroom</name>
    <name type="synonym">Agaricus tabescens</name>
    <dbReference type="NCBI Taxonomy" id="1929756"/>
    <lineage>
        <taxon>Eukaryota</taxon>
        <taxon>Fungi</taxon>
        <taxon>Dikarya</taxon>
        <taxon>Basidiomycota</taxon>
        <taxon>Agaricomycotina</taxon>
        <taxon>Agaricomycetes</taxon>
        <taxon>Agaricomycetidae</taxon>
        <taxon>Agaricales</taxon>
        <taxon>Marasmiineae</taxon>
        <taxon>Physalacriaceae</taxon>
        <taxon>Desarmillaria</taxon>
    </lineage>
</organism>
<keyword evidence="1" id="KW-0732">Signal</keyword>
<evidence type="ECO:0000256" key="1">
    <source>
        <dbReference type="SAM" id="SignalP"/>
    </source>
</evidence>
<comment type="caution">
    <text evidence="2">The sequence shown here is derived from an EMBL/GenBank/DDBJ whole genome shotgun (WGS) entry which is preliminary data.</text>
</comment>
<dbReference type="Proteomes" id="UP001175211">
    <property type="component" value="Unassembled WGS sequence"/>
</dbReference>